<dbReference type="InterPro" id="IPR011256">
    <property type="entry name" value="Reg_factor_effector_dom_sf"/>
</dbReference>
<gene>
    <name evidence="3" type="ORF">C0216_15970</name>
</gene>
<keyword evidence="4" id="KW-1185">Reference proteome</keyword>
<dbReference type="PANTHER" id="PTHR30204">
    <property type="entry name" value="REDOX-CYCLING DRUG-SENSING TRANSCRIPTIONAL ACTIVATOR SOXR"/>
    <property type="match status" value="1"/>
</dbReference>
<evidence type="ECO:0000256" key="1">
    <source>
        <dbReference type="ARBA" id="ARBA00023125"/>
    </source>
</evidence>
<dbReference type="Proteomes" id="UP000252004">
    <property type="component" value="Chromosome"/>
</dbReference>
<sequence length="275" mass="29950">MEEDALLGIGVFARRARLSQKALRLYGRQGLLPPDHVDPVTGYRYYRESRLGDARLIVRLRGLDMPLAQVAAVLAAAPAEAARLVAAYWDEVERRVAAQRELAAHLRIHLLGDEGMTDDMYEIGTREVAQQLVLVEQRHITPEELPRWIPAALGRLAPVAEAHGGVFGPPFVVYHGEVNEDGDGPVELCVPVDPAREGGLPAAHRIEPARVEAYTRITKAQTAYPQILSAYDAVYAWAAARGRAPAGSPREVYFADWAAIGAADPACDIALPLAE</sequence>
<organism evidence="3 4">
    <name type="scientific">Streptomyces globosus</name>
    <dbReference type="NCBI Taxonomy" id="68209"/>
    <lineage>
        <taxon>Bacteria</taxon>
        <taxon>Bacillati</taxon>
        <taxon>Actinomycetota</taxon>
        <taxon>Actinomycetes</taxon>
        <taxon>Kitasatosporales</taxon>
        <taxon>Streptomycetaceae</taxon>
        <taxon>Streptomyces</taxon>
    </lineage>
</organism>
<feature type="domain" description="HTH merR-type" evidence="2">
    <location>
        <begin position="6"/>
        <end position="76"/>
    </location>
</feature>
<dbReference type="InterPro" id="IPR009061">
    <property type="entry name" value="DNA-bd_dom_put_sf"/>
</dbReference>
<proteinExistence type="predicted"/>
<dbReference type="RefSeq" id="WP_114055938.1">
    <property type="nucleotide sequence ID" value="NZ_CP030862.1"/>
</dbReference>
<dbReference type="Gene3D" id="3.20.80.10">
    <property type="entry name" value="Regulatory factor, effector binding domain"/>
    <property type="match status" value="1"/>
</dbReference>
<dbReference type="Gene3D" id="1.10.1660.10">
    <property type="match status" value="1"/>
</dbReference>
<dbReference type="SUPFAM" id="SSF46955">
    <property type="entry name" value="Putative DNA-binding domain"/>
    <property type="match status" value="1"/>
</dbReference>
<dbReference type="AlphaFoldDB" id="A0A344U1H8"/>
<dbReference type="SMART" id="SM00422">
    <property type="entry name" value="HTH_MERR"/>
    <property type="match status" value="1"/>
</dbReference>
<dbReference type="OrthoDB" id="7849865at2"/>
<dbReference type="KEGG" id="sgz:C0216_15970"/>
<accession>A0A344U1H8</accession>
<protein>
    <submittedName>
        <fullName evidence="3">MerR family transcriptional regulator</fullName>
    </submittedName>
</protein>
<dbReference type="InterPro" id="IPR047057">
    <property type="entry name" value="MerR_fam"/>
</dbReference>
<dbReference type="SUPFAM" id="SSF55136">
    <property type="entry name" value="Probable bacterial effector-binding domain"/>
    <property type="match status" value="1"/>
</dbReference>
<reference evidence="3 4" key="1">
    <citation type="submission" date="2018-01" db="EMBL/GenBank/DDBJ databases">
        <title>Draft genome Sequence of streptomyces globosus LZH-48.</title>
        <authorList>
            <person name="Ran K."/>
            <person name="Li Z."/>
            <person name="Wei S."/>
            <person name="Dong R."/>
        </authorList>
    </citation>
    <scope>NUCLEOTIDE SEQUENCE [LARGE SCALE GENOMIC DNA]</scope>
    <source>
        <strain evidence="3 4">LZH-48</strain>
    </source>
</reference>
<dbReference type="PANTHER" id="PTHR30204:SF97">
    <property type="entry name" value="MERR FAMILY REGULATORY PROTEIN"/>
    <property type="match status" value="1"/>
</dbReference>
<dbReference type="InterPro" id="IPR000551">
    <property type="entry name" value="MerR-type_HTH_dom"/>
</dbReference>
<keyword evidence="1" id="KW-0238">DNA-binding</keyword>
<evidence type="ECO:0000313" key="4">
    <source>
        <dbReference type="Proteomes" id="UP000252004"/>
    </source>
</evidence>
<dbReference type="EMBL" id="CP030862">
    <property type="protein sequence ID" value="AXE24749.1"/>
    <property type="molecule type" value="Genomic_DNA"/>
</dbReference>
<dbReference type="GO" id="GO:0003700">
    <property type="term" value="F:DNA-binding transcription factor activity"/>
    <property type="evidence" value="ECO:0007669"/>
    <property type="project" value="InterPro"/>
</dbReference>
<dbReference type="Pfam" id="PF13411">
    <property type="entry name" value="MerR_1"/>
    <property type="match status" value="1"/>
</dbReference>
<name>A0A344U1H8_9ACTN</name>
<evidence type="ECO:0000313" key="3">
    <source>
        <dbReference type="EMBL" id="AXE24749.1"/>
    </source>
</evidence>
<dbReference type="GO" id="GO:0003677">
    <property type="term" value="F:DNA binding"/>
    <property type="evidence" value="ECO:0007669"/>
    <property type="project" value="UniProtKB-KW"/>
</dbReference>
<dbReference type="PROSITE" id="PS50937">
    <property type="entry name" value="HTH_MERR_2"/>
    <property type="match status" value="1"/>
</dbReference>
<evidence type="ECO:0000259" key="2">
    <source>
        <dbReference type="PROSITE" id="PS50937"/>
    </source>
</evidence>